<gene>
    <name evidence="2" type="ordered locus">HRM2_17970</name>
</gene>
<evidence type="ECO:0000313" key="3">
    <source>
        <dbReference type="Proteomes" id="UP000000442"/>
    </source>
</evidence>
<name>C0QBA0_DESAH</name>
<dbReference type="InterPro" id="IPR007138">
    <property type="entry name" value="ABM_dom"/>
</dbReference>
<organism evidence="2 3">
    <name type="scientific">Desulforapulum autotrophicum (strain ATCC 43914 / DSM 3382 / VKM B-1955 / HRM2)</name>
    <name type="common">Desulfobacterium autotrophicum</name>
    <dbReference type="NCBI Taxonomy" id="177437"/>
    <lineage>
        <taxon>Bacteria</taxon>
        <taxon>Pseudomonadati</taxon>
        <taxon>Thermodesulfobacteriota</taxon>
        <taxon>Desulfobacteria</taxon>
        <taxon>Desulfobacterales</taxon>
        <taxon>Desulfobacteraceae</taxon>
        <taxon>Desulforapulum</taxon>
    </lineage>
</organism>
<evidence type="ECO:0000313" key="2">
    <source>
        <dbReference type="EMBL" id="ACN14899.1"/>
    </source>
</evidence>
<protein>
    <recommendedName>
        <fullName evidence="1">ABM domain-containing protein</fullName>
    </recommendedName>
</protein>
<dbReference type="HOGENOM" id="CLU_154916_2_0_7"/>
<proteinExistence type="predicted"/>
<dbReference type="PROSITE" id="PS51725">
    <property type="entry name" value="ABM"/>
    <property type="match status" value="1"/>
</dbReference>
<dbReference type="Pfam" id="PF03992">
    <property type="entry name" value="ABM"/>
    <property type="match status" value="1"/>
</dbReference>
<accession>C0QBA0</accession>
<dbReference type="STRING" id="177437.HRM2_17970"/>
<reference evidence="2 3" key="1">
    <citation type="journal article" date="2009" name="Environ. Microbiol.">
        <title>Genome sequence of Desulfobacterium autotrophicum HRM2, a marine sulfate reducer oxidizing organic carbon completely to carbon dioxide.</title>
        <authorList>
            <person name="Strittmatter A.W."/>
            <person name="Liesegang H."/>
            <person name="Rabus R."/>
            <person name="Decker I."/>
            <person name="Amann J."/>
            <person name="Andres S."/>
            <person name="Henne A."/>
            <person name="Fricke W.F."/>
            <person name="Martinez-Arias R."/>
            <person name="Bartels D."/>
            <person name="Goesmann A."/>
            <person name="Krause L."/>
            <person name="Puehler A."/>
            <person name="Klenk H.P."/>
            <person name="Richter M."/>
            <person name="Schuler M."/>
            <person name="Gloeckner F.O."/>
            <person name="Meyerdierks A."/>
            <person name="Gottschalk G."/>
            <person name="Amann R."/>
        </authorList>
    </citation>
    <scope>NUCLEOTIDE SEQUENCE [LARGE SCALE GENOMIC DNA]</scope>
    <source>
        <strain evidence="3">ATCC 43914 / DSM 3382 / HRM2</strain>
    </source>
</reference>
<dbReference type="Proteomes" id="UP000000442">
    <property type="component" value="Chromosome"/>
</dbReference>
<dbReference type="Gene3D" id="3.30.70.100">
    <property type="match status" value="1"/>
</dbReference>
<feature type="domain" description="ABM" evidence="1">
    <location>
        <begin position="12"/>
        <end position="100"/>
    </location>
</feature>
<dbReference type="SUPFAM" id="SSF54909">
    <property type="entry name" value="Dimeric alpha+beta barrel"/>
    <property type="match status" value="1"/>
</dbReference>
<evidence type="ECO:0000259" key="1">
    <source>
        <dbReference type="PROSITE" id="PS51725"/>
    </source>
</evidence>
<keyword evidence="3" id="KW-1185">Reference proteome</keyword>
<dbReference type="EMBL" id="CP001087">
    <property type="protein sequence ID" value="ACN14899.1"/>
    <property type="molecule type" value="Genomic_DNA"/>
</dbReference>
<sequence length="104" mass="11975">MLTIIWGGIMTIKVLIKRKVQESKSKELNLLFVKLRGLAMAQKGYIGGETLKRVDTPGEYLIVSRWQSIDDWTRWLVSRERTDIQGKIDALTDAETKFEIYTNG</sequence>
<dbReference type="AlphaFoldDB" id="C0QBA0"/>
<dbReference type="InterPro" id="IPR011008">
    <property type="entry name" value="Dimeric_a/b-barrel"/>
</dbReference>
<dbReference type="eggNOG" id="COG2329">
    <property type="taxonomic scope" value="Bacteria"/>
</dbReference>
<dbReference type="KEGG" id="dat:HRM2_17970"/>